<dbReference type="AlphaFoldDB" id="A0A6J5ZGY9"/>
<evidence type="ECO:0000313" key="2">
    <source>
        <dbReference type="EMBL" id="CAB4341855.1"/>
    </source>
</evidence>
<protein>
    <submittedName>
        <fullName evidence="2">Unannotated protein</fullName>
    </submittedName>
</protein>
<dbReference type="SUPFAM" id="SSF52788">
    <property type="entry name" value="Phosphotyrosine protein phosphatases I"/>
    <property type="match status" value="1"/>
</dbReference>
<proteinExistence type="predicted"/>
<reference evidence="2" key="1">
    <citation type="submission" date="2020-05" db="EMBL/GenBank/DDBJ databases">
        <authorList>
            <person name="Chiriac C."/>
            <person name="Salcher M."/>
            <person name="Ghai R."/>
            <person name="Kavagutti S V."/>
        </authorList>
    </citation>
    <scope>NUCLEOTIDE SEQUENCE</scope>
</reference>
<sequence>MLRAFDPAATSDEVPDPWGNEAPAYRSVLEMVESAVTGLLKTLQ</sequence>
<gene>
    <name evidence="2" type="ORF">UFOPK3775_00981</name>
</gene>
<feature type="region of interest" description="Disordered" evidence="1">
    <location>
        <begin position="1"/>
        <end position="20"/>
    </location>
</feature>
<dbReference type="EMBL" id="CAESAK010000145">
    <property type="protein sequence ID" value="CAB4341855.1"/>
    <property type="molecule type" value="Genomic_DNA"/>
</dbReference>
<accession>A0A6J5ZGY9</accession>
<evidence type="ECO:0000256" key="1">
    <source>
        <dbReference type="SAM" id="MobiDB-lite"/>
    </source>
</evidence>
<dbReference type="Gene3D" id="3.40.50.2300">
    <property type="match status" value="1"/>
</dbReference>
<name>A0A6J5ZGY9_9ZZZZ</name>
<dbReference type="InterPro" id="IPR036196">
    <property type="entry name" value="Ptyr_pPase_sf"/>
</dbReference>
<organism evidence="2">
    <name type="scientific">freshwater metagenome</name>
    <dbReference type="NCBI Taxonomy" id="449393"/>
    <lineage>
        <taxon>unclassified sequences</taxon>
        <taxon>metagenomes</taxon>
        <taxon>ecological metagenomes</taxon>
    </lineage>
</organism>